<dbReference type="AlphaFoldDB" id="A0A8U0A420"/>
<dbReference type="GeneID" id="71927160"/>
<name>A0A8U0A420_9EURY</name>
<dbReference type="Proteomes" id="UP000831768">
    <property type="component" value="Chromosome"/>
</dbReference>
<organism evidence="2 3">
    <name type="scientific">Halocatena salina</name>
    <dbReference type="NCBI Taxonomy" id="2934340"/>
    <lineage>
        <taxon>Archaea</taxon>
        <taxon>Methanobacteriati</taxon>
        <taxon>Methanobacteriota</taxon>
        <taxon>Stenosarchaea group</taxon>
        <taxon>Halobacteria</taxon>
        <taxon>Halobacteriales</taxon>
        <taxon>Natronomonadaceae</taxon>
        <taxon>Halocatena</taxon>
    </lineage>
</organism>
<sequence length="244" mass="26163">MTAGSGCLDGLLRSASDSRTLSISGSDSGQAASDFRAYVDRTHDRYESHGVWGTPETKRPTDVSRLTFVDSGRDRWALGTDADEEGIHVSIDVVGVLYRVRTSDERVNRRERRHRLWLWTGATPTQPDDGVGNTTLTTLSVGVDIEGGVLDSYSPSTSVSPDEAPVRIELADPSLSRAHRPLPAGRVQPDPDETSTGKNGAFALNWSGGYGDTISVAGVCDLHQLEKEYELTVTSGASASQGTL</sequence>
<dbReference type="KEGG" id="haad:MW046_03895"/>
<accession>A0A8U0A420</accession>
<proteinExistence type="predicted"/>
<gene>
    <name evidence="2" type="ORF">MW046_03895</name>
</gene>
<evidence type="ECO:0000313" key="3">
    <source>
        <dbReference type="Proteomes" id="UP000831768"/>
    </source>
</evidence>
<evidence type="ECO:0000256" key="1">
    <source>
        <dbReference type="SAM" id="MobiDB-lite"/>
    </source>
</evidence>
<dbReference type="RefSeq" id="WP_247994259.1">
    <property type="nucleotide sequence ID" value="NZ_CP096019.1"/>
</dbReference>
<protein>
    <submittedName>
        <fullName evidence="2">Uncharacterized protein</fullName>
    </submittedName>
</protein>
<reference evidence="2" key="1">
    <citation type="submission" date="2022-04" db="EMBL/GenBank/DDBJ databases">
        <title>Halocatena sp. nov., isolated from a salt lake.</title>
        <authorList>
            <person name="Cui H.-L."/>
        </authorList>
    </citation>
    <scope>NUCLEOTIDE SEQUENCE</scope>
    <source>
        <strain evidence="2">AD-1</strain>
    </source>
</reference>
<evidence type="ECO:0000313" key="2">
    <source>
        <dbReference type="EMBL" id="UPM43596.1"/>
    </source>
</evidence>
<dbReference type="EMBL" id="CP096019">
    <property type="protein sequence ID" value="UPM43596.1"/>
    <property type="molecule type" value="Genomic_DNA"/>
</dbReference>
<keyword evidence="3" id="KW-1185">Reference proteome</keyword>
<feature type="region of interest" description="Disordered" evidence="1">
    <location>
        <begin position="172"/>
        <end position="200"/>
    </location>
</feature>